<dbReference type="InterPro" id="IPR008884">
    <property type="entry name" value="TylF_MeTrfase"/>
</dbReference>
<dbReference type="AlphaFoldDB" id="A0A9W7L9E8"/>
<dbReference type="InterPro" id="IPR029063">
    <property type="entry name" value="SAM-dependent_MTases_sf"/>
</dbReference>
<gene>
    <name evidence="1" type="ORF">TrCOL_g3546</name>
</gene>
<dbReference type="OrthoDB" id="198715at2759"/>
<dbReference type="SUPFAM" id="SSF53335">
    <property type="entry name" value="S-adenosyl-L-methionine-dependent methyltransferases"/>
    <property type="match status" value="1"/>
</dbReference>
<proteinExistence type="predicted"/>
<dbReference type="Pfam" id="PF05711">
    <property type="entry name" value="TylF"/>
    <property type="match status" value="1"/>
</dbReference>
<organism evidence="1 2">
    <name type="scientific">Triparma columacea</name>
    <dbReference type="NCBI Taxonomy" id="722753"/>
    <lineage>
        <taxon>Eukaryota</taxon>
        <taxon>Sar</taxon>
        <taxon>Stramenopiles</taxon>
        <taxon>Ochrophyta</taxon>
        <taxon>Bolidophyceae</taxon>
        <taxon>Parmales</taxon>
        <taxon>Triparmaceae</taxon>
        <taxon>Triparma</taxon>
    </lineage>
</organism>
<evidence type="ECO:0000313" key="1">
    <source>
        <dbReference type="EMBL" id="GMI39825.1"/>
    </source>
</evidence>
<dbReference type="Gene3D" id="3.40.50.150">
    <property type="entry name" value="Vaccinia Virus protein VP39"/>
    <property type="match status" value="1"/>
</dbReference>
<comment type="caution">
    <text evidence="1">The sequence shown here is derived from an EMBL/GenBank/DDBJ whole genome shotgun (WGS) entry which is preliminary data.</text>
</comment>
<name>A0A9W7L9E8_9STRA</name>
<evidence type="ECO:0008006" key="3">
    <source>
        <dbReference type="Google" id="ProtNLM"/>
    </source>
</evidence>
<dbReference type="EMBL" id="BRYA01001159">
    <property type="protein sequence ID" value="GMI39825.1"/>
    <property type="molecule type" value="Genomic_DNA"/>
</dbReference>
<keyword evidence="2" id="KW-1185">Reference proteome</keyword>
<dbReference type="Proteomes" id="UP001165065">
    <property type="component" value="Unassembled WGS sequence"/>
</dbReference>
<reference evidence="2" key="1">
    <citation type="journal article" date="2023" name="Commun. Biol.">
        <title>Genome analysis of Parmales, the sister group of diatoms, reveals the evolutionary specialization of diatoms from phago-mixotrophs to photoautotrophs.</title>
        <authorList>
            <person name="Ban H."/>
            <person name="Sato S."/>
            <person name="Yoshikawa S."/>
            <person name="Yamada K."/>
            <person name="Nakamura Y."/>
            <person name="Ichinomiya M."/>
            <person name="Sato N."/>
            <person name="Blanc-Mathieu R."/>
            <person name="Endo H."/>
            <person name="Kuwata A."/>
            <person name="Ogata H."/>
        </authorList>
    </citation>
    <scope>NUCLEOTIDE SEQUENCE [LARGE SCALE GENOMIC DNA]</scope>
</reference>
<sequence length="194" mass="22033">MEAAVSEVIAQKVQGDIVELGVWRGGVMVIAAAVLHDLGEQRNLRLFDAFEQIPGYGSASNFLAVSEAEVRAAFDDFGLQGPHIHFHPGLFKNTVPLWDVSNPIAVLRIDGNFYDSYQDALYYLYESVPVGGIVIFDDVMSHNDVMRCWNDFKREQGLVENLNQIDMHSAWFRKEQKVKINWDFFRPPQDANIN</sequence>
<evidence type="ECO:0000313" key="2">
    <source>
        <dbReference type="Proteomes" id="UP001165065"/>
    </source>
</evidence>
<dbReference type="PANTHER" id="PTHR40036">
    <property type="entry name" value="MACROCIN O-METHYLTRANSFERASE"/>
    <property type="match status" value="1"/>
</dbReference>
<protein>
    <recommendedName>
        <fullName evidence="3">Macrocin O-methyltransferase</fullName>
    </recommendedName>
</protein>
<dbReference type="PANTHER" id="PTHR40036:SF1">
    <property type="entry name" value="MACROCIN O-METHYLTRANSFERASE"/>
    <property type="match status" value="1"/>
</dbReference>
<accession>A0A9W7L9E8</accession>